<gene>
    <name evidence="1" type="ORF">LCGC14_0669800</name>
</gene>
<comment type="caution">
    <text evidence="1">The sequence shown here is derived from an EMBL/GenBank/DDBJ whole genome shotgun (WGS) entry which is preliminary data.</text>
</comment>
<protein>
    <submittedName>
        <fullName evidence="1">Uncharacterized protein</fullName>
    </submittedName>
</protein>
<organism evidence="1">
    <name type="scientific">marine sediment metagenome</name>
    <dbReference type="NCBI Taxonomy" id="412755"/>
    <lineage>
        <taxon>unclassified sequences</taxon>
        <taxon>metagenomes</taxon>
        <taxon>ecological metagenomes</taxon>
    </lineage>
</organism>
<accession>A0A0F9TCP1</accession>
<evidence type="ECO:0000313" key="1">
    <source>
        <dbReference type="EMBL" id="KKN46756.1"/>
    </source>
</evidence>
<proteinExistence type="predicted"/>
<name>A0A0F9TCP1_9ZZZZ</name>
<dbReference type="EMBL" id="LAZR01001313">
    <property type="protein sequence ID" value="KKN46756.1"/>
    <property type="molecule type" value="Genomic_DNA"/>
</dbReference>
<dbReference type="AlphaFoldDB" id="A0A0F9TCP1"/>
<reference evidence="1" key="1">
    <citation type="journal article" date="2015" name="Nature">
        <title>Complex archaea that bridge the gap between prokaryotes and eukaryotes.</title>
        <authorList>
            <person name="Spang A."/>
            <person name="Saw J.H."/>
            <person name="Jorgensen S.L."/>
            <person name="Zaremba-Niedzwiedzka K."/>
            <person name="Martijn J."/>
            <person name="Lind A.E."/>
            <person name="van Eijk R."/>
            <person name="Schleper C."/>
            <person name="Guy L."/>
            <person name="Ettema T.J."/>
        </authorList>
    </citation>
    <scope>NUCLEOTIDE SEQUENCE</scope>
</reference>
<sequence>MDGGWGSHAPVLALAASLTTGPVLELGAGDWSTRLLHLMCGAHGRRLVTVETEAKWLEKFEELRTDWHELHLVGRQEWDGFKLLEQIHWGLAFVDHAPGDRRIVEIARLQHRAELVVVHDSEAACYGYEPYFKKYKYRWDCKIMRPWTTIVSNKVDLGILNAL</sequence>